<sequence length="116" mass="13473">MRPWLLLIIGGLLAGCVQLQPPNDKSDMSWQQFGEQWALKGYIVEPETKLRSKVPDVTASQYKAYLKGYQEGKSEYCKQDPFVLGRNGKIYYGICNDVDRMYLDEYWRGKNARAKR</sequence>
<dbReference type="AlphaFoldDB" id="A0AAN1FFN6"/>
<dbReference type="PROSITE" id="PS51257">
    <property type="entry name" value="PROKAR_LIPOPROTEIN"/>
    <property type="match status" value="1"/>
</dbReference>
<dbReference type="RefSeq" id="WP_088876613.1">
    <property type="nucleotide sequence ID" value="NZ_CP018308.1"/>
</dbReference>
<evidence type="ECO:0000313" key="2">
    <source>
        <dbReference type="Proteomes" id="UP000197092"/>
    </source>
</evidence>
<organism evidence="1 2">
    <name type="scientific">Vibrio mediterranei</name>
    <dbReference type="NCBI Taxonomy" id="689"/>
    <lineage>
        <taxon>Bacteria</taxon>
        <taxon>Pseudomonadati</taxon>
        <taxon>Pseudomonadota</taxon>
        <taxon>Gammaproteobacteria</taxon>
        <taxon>Vibrionales</taxon>
        <taxon>Vibrionaceae</taxon>
        <taxon>Vibrio</taxon>
    </lineage>
</organism>
<dbReference type="EMBL" id="CP018308">
    <property type="protein sequence ID" value="ASI89751.1"/>
    <property type="molecule type" value="Genomic_DNA"/>
</dbReference>
<proteinExistence type="predicted"/>
<gene>
    <name evidence="1" type="ORF">BSZ05_08180</name>
</gene>
<dbReference type="Proteomes" id="UP000197092">
    <property type="component" value="Chromosome 1"/>
</dbReference>
<protein>
    <recommendedName>
        <fullName evidence="3">DUF2799 domain-containing protein</fullName>
    </recommendedName>
</protein>
<reference evidence="2" key="1">
    <citation type="submission" date="2016-12" db="EMBL/GenBank/DDBJ databases">
        <title>Comparative genomic analysis reveals the diversity, evolution, and environmental adaptation strategies of the genus Vibrio.</title>
        <authorList>
            <person name="Lin H."/>
            <person name="Wang X."/>
            <person name="Zhang X.-H."/>
        </authorList>
    </citation>
    <scope>NUCLEOTIDE SEQUENCE [LARGE SCALE GENOMIC DNA]</scope>
    <source>
        <strain evidence="2">QT6D1</strain>
    </source>
</reference>
<dbReference type="Pfam" id="PF10973">
    <property type="entry name" value="DUF2799"/>
    <property type="match status" value="1"/>
</dbReference>
<evidence type="ECO:0000313" key="1">
    <source>
        <dbReference type="EMBL" id="ASI89751.1"/>
    </source>
</evidence>
<accession>A0AAN1FFN6</accession>
<dbReference type="InterPro" id="IPR021242">
    <property type="entry name" value="DUF2799"/>
</dbReference>
<name>A0AAN1FFN6_9VIBR</name>
<dbReference type="KEGG" id="vsh:BSZ05_08180"/>
<evidence type="ECO:0008006" key="3">
    <source>
        <dbReference type="Google" id="ProtNLM"/>
    </source>
</evidence>